<protein>
    <submittedName>
        <fullName evidence="1">Uncharacterized protein</fullName>
    </submittedName>
</protein>
<organism evidence="1 2">
    <name type="scientific">Brevundimonas vesicularis</name>
    <name type="common">Pseudomonas vesicularis</name>
    <dbReference type="NCBI Taxonomy" id="41276"/>
    <lineage>
        <taxon>Bacteria</taxon>
        <taxon>Pseudomonadati</taxon>
        <taxon>Pseudomonadota</taxon>
        <taxon>Alphaproteobacteria</taxon>
        <taxon>Caulobacterales</taxon>
        <taxon>Caulobacteraceae</taxon>
        <taxon>Brevundimonas</taxon>
    </lineage>
</organism>
<accession>A0A2X1BGK4</accession>
<reference evidence="1 2" key="1">
    <citation type="submission" date="2018-06" db="EMBL/GenBank/DDBJ databases">
        <authorList>
            <consortium name="Pathogen Informatics"/>
            <person name="Doyle S."/>
        </authorList>
    </citation>
    <scope>NUCLEOTIDE SEQUENCE [LARGE SCALE GENOMIC DNA]</scope>
    <source>
        <strain evidence="1 2">NCTC11166</strain>
    </source>
</reference>
<dbReference type="Proteomes" id="UP000251186">
    <property type="component" value="Unassembled WGS sequence"/>
</dbReference>
<dbReference type="EMBL" id="UAQP01000014">
    <property type="protein sequence ID" value="SPU55867.1"/>
    <property type="molecule type" value="Genomic_DNA"/>
</dbReference>
<proteinExistence type="predicted"/>
<dbReference type="AlphaFoldDB" id="A0A2X1BGK4"/>
<dbReference type="RefSeq" id="WP_112863699.1">
    <property type="nucleotide sequence ID" value="NZ_UAQP01000014.1"/>
</dbReference>
<evidence type="ECO:0000313" key="2">
    <source>
        <dbReference type="Proteomes" id="UP000251186"/>
    </source>
</evidence>
<name>A0A2X1BGK4_BREVE</name>
<sequence length="222" mass="23314">MALTASIMPDVAVVSAVMNIQRLDFQTAATDGRGFGVTAGAPLWILKATIRDGDEGETDEWFAFLDALRGLQRPFLAHDLTRPYPRAYPNGFAGLNRAGGGGFDGSAASWSVNADRDQVTLTGQPSGLLLKRRDGLMLRWATAGEPRRSLHRLSAPATASAGGVITLAVEPPVPTLVPGSAVADLTKPQAVFRQVIAESGMGELDALHSAPGTLSAIQDLRA</sequence>
<evidence type="ECO:0000313" key="1">
    <source>
        <dbReference type="EMBL" id="SPU55867.1"/>
    </source>
</evidence>
<gene>
    <name evidence="1" type="ORF">NCTC11166_03270</name>
</gene>